<reference evidence="1" key="1">
    <citation type="submission" date="2018-05" db="EMBL/GenBank/DDBJ databases">
        <authorList>
            <person name="Lanie J.A."/>
            <person name="Ng W.-L."/>
            <person name="Kazmierczak K.M."/>
            <person name="Andrzejewski T.M."/>
            <person name="Davidsen T.M."/>
            <person name="Wayne K.J."/>
            <person name="Tettelin H."/>
            <person name="Glass J.I."/>
            <person name="Rusch D."/>
            <person name="Podicherti R."/>
            <person name="Tsui H.-C.T."/>
            <person name="Winkler M.E."/>
        </authorList>
    </citation>
    <scope>NUCLEOTIDE SEQUENCE</scope>
</reference>
<dbReference type="AlphaFoldDB" id="A0A381TC68"/>
<gene>
    <name evidence="1" type="ORF">METZ01_LOCUS65965</name>
</gene>
<accession>A0A381TC68</accession>
<evidence type="ECO:0000313" key="1">
    <source>
        <dbReference type="EMBL" id="SVA13111.1"/>
    </source>
</evidence>
<sequence length="688" mass="79851">MIMFRCYSSAGITFLVFSLLWISCEEPTVKDDSPDETIQNTLETDLAGTSGHITEYFYGFDKNVDVEFYRYDFSKFDFSLDDYLLLLGDSPPSLNLRSFTEFLLEIRPEQNEYTERTPIDSLAVGNVIYEDSLQLFSTPFKNIESMFWDIDSDPDNQRYKPNNSDWIYSDVTINYNDTLDEFAYYAVVDTPMIDDGILFIDQQEFEDTTYVYLKSDPTVFAHTFEFERRVIGVDSLMFRINTDCNDNNIWDDAETVDTGNGIWDPTEAFYDINGNGIKDASEPFQDRNCNAIWDDAEELIFDANNDGYWDEGDEYIDEGNGFIDPAETFTDHDLDGQPDNDELYTMGNIPNRLLVDWSDIKNPQVLATIYVGDSLTDRWSNPFNNILAEMVFEDEQNTLVDNIDSLVTLYTNQVVAHVESGNNNQDYLIIKTEWENPISMSKDYDYLLFKQDEHLYKLTRDSYFFPYGYYWSETQRESGFWFKTEFVNEILFYTPNGLLRDGERVDVEYFDTTNVAIYKIEKSYAVDLDNVTVPAKKIRGSIESDGSVICFADENWNAATLQDCPGVDTTFTDCFRVTRDLTMTMIGTGVEYGERNITWLVKDYGVVKDEVHVRWSEFPGVEENWVGYSRWELGKYKEYGTGGTLMGRYLKPAQIVKLHEFNDVPEFDFDSYHTRRTAGLQRVNLIEN</sequence>
<organism evidence="1">
    <name type="scientific">marine metagenome</name>
    <dbReference type="NCBI Taxonomy" id="408172"/>
    <lineage>
        <taxon>unclassified sequences</taxon>
        <taxon>metagenomes</taxon>
        <taxon>ecological metagenomes</taxon>
    </lineage>
</organism>
<proteinExistence type="predicted"/>
<dbReference type="EMBL" id="UINC01004273">
    <property type="protein sequence ID" value="SVA13111.1"/>
    <property type="molecule type" value="Genomic_DNA"/>
</dbReference>
<dbReference type="PROSITE" id="PS51257">
    <property type="entry name" value="PROKAR_LIPOPROTEIN"/>
    <property type="match status" value="1"/>
</dbReference>
<protein>
    <submittedName>
        <fullName evidence="1">Uncharacterized protein</fullName>
    </submittedName>
</protein>
<name>A0A381TC68_9ZZZZ</name>